<dbReference type="Pfam" id="PF13646">
    <property type="entry name" value="HEAT_2"/>
    <property type="match status" value="2"/>
</dbReference>
<evidence type="ECO:0000256" key="2">
    <source>
        <dbReference type="PROSITE-ProRule" id="PRU00169"/>
    </source>
</evidence>
<name>A0A445N395_9BACT</name>
<dbReference type="PANTHER" id="PTHR44591:SF3">
    <property type="entry name" value="RESPONSE REGULATORY DOMAIN-CONTAINING PROTEIN"/>
    <property type="match status" value="1"/>
</dbReference>
<dbReference type="PANTHER" id="PTHR44591">
    <property type="entry name" value="STRESS RESPONSE REGULATOR PROTEIN 1"/>
    <property type="match status" value="1"/>
</dbReference>
<proteinExistence type="predicted"/>
<protein>
    <submittedName>
        <fullName evidence="4">CheY-like receiver and winged-helix DNA-binding domain-containing response regulator</fullName>
    </submittedName>
</protein>
<dbReference type="GO" id="GO:0003677">
    <property type="term" value="F:DNA binding"/>
    <property type="evidence" value="ECO:0007669"/>
    <property type="project" value="UniProtKB-KW"/>
</dbReference>
<dbReference type="Gene3D" id="3.40.50.2300">
    <property type="match status" value="1"/>
</dbReference>
<dbReference type="Gene3D" id="1.25.10.10">
    <property type="entry name" value="Leucine-rich Repeat Variant"/>
    <property type="match status" value="2"/>
</dbReference>
<dbReference type="SUPFAM" id="SSF48371">
    <property type="entry name" value="ARM repeat"/>
    <property type="match status" value="1"/>
</dbReference>
<feature type="domain" description="Response regulatory" evidence="3">
    <location>
        <begin position="423"/>
        <end position="539"/>
    </location>
</feature>
<dbReference type="InterPro" id="IPR050595">
    <property type="entry name" value="Bact_response_regulator"/>
</dbReference>
<dbReference type="EMBL" id="OJIN01000230">
    <property type="protein sequence ID" value="SPD76182.1"/>
    <property type="molecule type" value="Genomic_DNA"/>
</dbReference>
<gene>
    <name evidence="4" type="ORF">PITCH_A840068</name>
</gene>
<dbReference type="InterPro" id="IPR001789">
    <property type="entry name" value="Sig_transdc_resp-reg_receiver"/>
</dbReference>
<feature type="modified residue" description="4-aspartylphosphate" evidence="2">
    <location>
        <position position="472"/>
    </location>
</feature>
<sequence>MAHPNVKDMVDELRYDLARKDLRKALIVLSYIEHIDGETQEILLSELKLGEPEFVVPMLAHLMTHQEKVCESQPIIKELMIYKLIEDPTLLTRFLCDKKIEDKSVFFQIAGEIRPEKMIPSLLEILSTSEDTGTIKLVISTLGQIADPTATNALTDYLYSGKRELVITAIRALGKVGTPTAMRRLSERMGTDNELDLLILQVFSEVQDIISLTKLIETLGSHYAHMRNFARASLVEIGEKSVPMLMENLYHDDPDMQILILNALGQIGDASAIAPIRKLLSSGSKDPNVRFAAYEALSLLPLQKGAYVLAGGLTDPVENVRVAAARAIDRNYNDVLSAGIKNMVSYKDEDAFMVVETIIVAQANKAFIDLAPETYFQDLAIKFLSKAHKDVCTHYYNLLKAHGMMEFAEKVQPKAERKVKKRKACVVDDSRMILNIYKSTLHKLGFEPILFEFPKSAIEWLENEKPDLLFTDLNMPEITGIQLTEKTRSKYSTRDLPIIMVTTQNDAQDNEAAYKAGVDKIIYKPFDAETLKGAISEFIKA</sequence>
<evidence type="ECO:0000313" key="4">
    <source>
        <dbReference type="EMBL" id="SPD76182.1"/>
    </source>
</evidence>
<dbReference type="PROSITE" id="PS50110">
    <property type="entry name" value="RESPONSE_REGULATORY"/>
    <property type="match status" value="1"/>
</dbReference>
<accession>A0A445N395</accession>
<dbReference type="InterPro" id="IPR011989">
    <property type="entry name" value="ARM-like"/>
</dbReference>
<dbReference type="InterPro" id="IPR011006">
    <property type="entry name" value="CheY-like_superfamily"/>
</dbReference>
<organism evidence="4">
    <name type="scientific">uncultured Desulfobacterium sp</name>
    <dbReference type="NCBI Taxonomy" id="201089"/>
    <lineage>
        <taxon>Bacteria</taxon>
        <taxon>Pseudomonadati</taxon>
        <taxon>Thermodesulfobacteriota</taxon>
        <taxon>Desulfobacteria</taxon>
        <taxon>Desulfobacterales</taxon>
        <taxon>Desulfobacteriaceae</taxon>
        <taxon>Desulfobacterium</taxon>
        <taxon>environmental samples</taxon>
    </lineage>
</organism>
<keyword evidence="4" id="KW-0238">DNA-binding</keyword>
<reference evidence="4" key="1">
    <citation type="submission" date="2018-01" db="EMBL/GenBank/DDBJ databases">
        <authorList>
            <person name="Regsiter A."/>
            <person name="William W."/>
        </authorList>
    </citation>
    <scope>NUCLEOTIDE SEQUENCE</scope>
    <source>
        <strain evidence="4">TRIP AH-1</strain>
    </source>
</reference>
<dbReference type="InterPro" id="IPR016024">
    <property type="entry name" value="ARM-type_fold"/>
</dbReference>
<evidence type="ECO:0000259" key="3">
    <source>
        <dbReference type="PROSITE" id="PS50110"/>
    </source>
</evidence>
<dbReference type="SUPFAM" id="SSF52172">
    <property type="entry name" value="CheY-like"/>
    <property type="match status" value="1"/>
</dbReference>
<dbReference type="AlphaFoldDB" id="A0A445N395"/>
<keyword evidence="1 2" id="KW-0597">Phosphoprotein</keyword>
<dbReference type="GO" id="GO:0000160">
    <property type="term" value="P:phosphorelay signal transduction system"/>
    <property type="evidence" value="ECO:0007669"/>
    <property type="project" value="InterPro"/>
</dbReference>
<dbReference type="Pfam" id="PF00072">
    <property type="entry name" value="Response_reg"/>
    <property type="match status" value="1"/>
</dbReference>
<dbReference type="SMART" id="SM00448">
    <property type="entry name" value="REC"/>
    <property type="match status" value="1"/>
</dbReference>
<evidence type="ECO:0000256" key="1">
    <source>
        <dbReference type="ARBA" id="ARBA00022553"/>
    </source>
</evidence>